<reference evidence="1 2" key="1">
    <citation type="journal article" date="2015" name="Sci. Rep.">
        <title>The power of single molecule real-time sequencing technology in the de novo assembly of a eukaryotic genome.</title>
        <authorList>
            <person name="Sakai H."/>
            <person name="Naito K."/>
            <person name="Ogiso-Tanaka E."/>
            <person name="Takahashi Y."/>
            <person name="Iseki K."/>
            <person name="Muto C."/>
            <person name="Satou K."/>
            <person name="Teruya K."/>
            <person name="Shiroma A."/>
            <person name="Shimoji M."/>
            <person name="Hirano T."/>
            <person name="Itoh T."/>
            <person name="Kaga A."/>
            <person name="Tomooka N."/>
        </authorList>
    </citation>
    <scope>NUCLEOTIDE SEQUENCE [LARGE SCALE GENOMIC DNA]</scope>
    <source>
        <strain evidence="2">cv. Shumari</strain>
    </source>
</reference>
<accession>A0A0S3RZS0</accession>
<keyword evidence="2" id="KW-1185">Reference proteome</keyword>
<protein>
    <submittedName>
        <fullName evidence="1">Uncharacterized protein</fullName>
    </submittedName>
</protein>
<evidence type="ECO:0000313" key="2">
    <source>
        <dbReference type="Proteomes" id="UP000291084"/>
    </source>
</evidence>
<organism evidence="1 2">
    <name type="scientific">Vigna angularis var. angularis</name>
    <dbReference type="NCBI Taxonomy" id="157739"/>
    <lineage>
        <taxon>Eukaryota</taxon>
        <taxon>Viridiplantae</taxon>
        <taxon>Streptophyta</taxon>
        <taxon>Embryophyta</taxon>
        <taxon>Tracheophyta</taxon>
        <taxon>Spermatophyta</taxon>
        <taxon>Magnoliopsida</taxon>
        <taxon>eudicotyledons</taxon>
        <taxon>Gunneridae</taxon>
        <taxon>Pentapetalae</taxon>
        <taxon>rosids</taxon>
        <taxon>fabids</taxon>
        <taxon>Fabales</taxon>
        <taxon>Fabaceae</taxon>
        <taxon>Papilionoideae</taxon>
        <taxon>50 kb inversion clade</taxon>
        <taxon>NPAAA clade</taxon>
        <taxon>indigoferoid/millettioid clade</taxon>
        <taxon>Phaseoleae</taxon>
        <taxon>Vigna</taxon>
    </lineage>
</organism>
<proteinExistence type="predicted"/>
<dbReference type="AlphaFoldDB" id="A0A0S3RZS0"/>
<dbReference type="EMBL" id="AP015037">
    <property type="protein sequence ID" value="BAT86074.1"/>
    <property type="molecule type" value="Genomic_DNA"/>
</dbReference>
<name>A0A0S3RZS0_PHAAN</name>
<sequence length="234" mass="26032">MHQHVSKGFPLWSQSATISRTETNSAIGEIKLHPQILLMEIPDDVTGRTQFIRVANPDAVDPALHGSQNPLLGNHYFHALLELKHHVPYQPSDLNRIPVEAHVRNATVHVILLHSGPHSPHYFRPHLIISLINEVSKLGSGVNHGLTRPASVGVKNRRRNVQFSAPDSDPLQGDSISQGIKIWHTLTLRKSQHWDKPKPERVRIVAQVERPGWSGSRPGFSGGNAVGEFGNFRL</sequence>
<evidence type="ECO:0000313" key="1">
    <source>
        <dbReference type="EMBL" id="BAT86074.1"/>
    </source>
</evidence>
<gene>
    <name evidence="1" type="primary">Vigan.04G369000</name>
    <name evidence="1" type="ORF">VIGAN_04369000</name>
</gene>
<dbReference type="Proteomes" id="UP000291084">
    <property type="component" value="Chromosome 4"/>
</dbReference>